<feature type="transmembrane region" description="Helical" evidence="1">
    <location>
        <begin position="184"/>
        <end position="205"/>
    </location>
</feature>
<protein>
    <recommendedName>
        <fullName evidence="4">Neurotransmitter-gated ion-channel ligand-binding domain-containing protein</fullName>
    </recommendedName>
</protein>
<dbReference type="PANTHER" id="PTHR18945">
    <property type="entry name" value="NEUROTRANSMITTER GATED ION CHANNEL"/>
    <property type="match status" value="1"/>
</dbReference>
<evidence type="ECO:0000313" key="3">
    <source>
        <dbReference type="Proteomes" id="UP001175271"/>
    </source>
</evidence>
<keyword evidence="3" id="KW-1185">Reference proteome</keyword>
<reference evidence="2" key="1">
    <citation type="submission" date="2023-06" db="EMBL/GenBank/DDBJ databases">
        <title>Genomic analysis of the entomopathogenic nematode Steinernema hermaphroditum.</title>
        <authorList>
            <person name="Schwarz E.M."/>
            <person name="Heppert J.K."/>
            <person name="Baniya A."/>
            <person name="Schwartz H.T."/>
            <person name="Tan C.-H."/>
            <person name="Antoshechkin I."/>
            <person name="Sternberg P.W."/>
            <person name="Goodrich-Blair H."/>
            <person name="Dillman A.R."/>
        </authorList>
    </citation>
    <scope>NUCLEOTIDE SEQUENCE</scope>
    <source>
        <strain evidence="2">PS9179</strain>
        <tissue evidence="2">Whole animal</tissue>
    </source>
</reference>
<accession>A0AA39IC61</accession>
<dbReference type="Gene3D" id="2.70.170.10">
    <property type="entry name" value="Neurotransmitter-gated ion-channel ligand-binding domain"/>
    <property type="match status" value="1"/>
</dbReference>
<comment type="caution">
    <text evidence="2">The sequence shown here is derived from an EMBL/GenBank/DDBJ whole genome shotgun (WGS) entry which is preliminary data.</text>
</comment>
<sequence>MASTFQSTRVEIYPTFSIKMACKFDYSAYPFDEQSCALRLYTAQSMREVQLSVYYNIPPTVLLGWGSQSAKKHISDWELISVTNNVSYYADRRFTYNAPTKGAQMAKTWSILLTWVKVKRIALYYGVALVLPGVVCMLFNILSFLMPTSEQSFYLIVANFFVQAIFLQDIVFELPPAVGAAPKIVRFGEWTLIQTIAALFLHFWIRRLEQQNKRSTGRLGQFALYFVPGHKLSTPTPIEEGSGAEDEFLVPTTMPYVTTVVKSICAVCFFVFSVFISLIFLL</sequence>
<keyword evidence="1" id="KW-0812">Transmembrane</keyword>
<feature type="transmembrane region" description="Helical" evidence="1">
    <location>
        <begin position="260"/>
        <end position="281"/>
    </location>
</feature>
<dbReference type="AlphaFoldDB" id="A0AA39IC61"/>
<evidence type="ECO:0008006" key="4">
    <source>
        <dbReference type="Google" id="ProtNLM"/>
    </source>
</evidence>
<dbReference type="InterPro" id="IPR038050">
    <property type="entry name" value="Neuro_actylchol_rec"/>
</dbReference>
<dbReference type="Proteomes" id="UP001175271">
    <property type="component" value="Unassembled WGS sequence"/>
</dbReference>
<keyword evidence="1" id="KW-1133">Transmembrane helix</keyword>
<dbReference type="GO" id="GO:0016020">
    <property type="term" value="C:membrane"/>
    <property type="evidence" value="ECO:0007669"/>
    <property type="project" value="InterPro"/>
</dbReference>
<dbReference type="EMBL" id="JAUCMV010000002">
    <property type="protein sequence ID" value="KAK0420524.1"/>
    <property type="molecule type" value="Genomic_DNA"/>
</dbReference>
<feature type="transmembrane region" description="Helical" evidence="1">
    <location>
        <begin position="122"/>
        <end position="146"/>
    </location>
</feature>
<dbReference type="InterPro" id="IPR006201">
    <property type="entry name" value="Neur_channel"/>
</dbReference>
<feature type="transmembrane region" description="Helical" evidence="1">
    <location>
        <begin position="152"/>
        <end position="172"/>
    </location>
</feature>
<dbReference type="GO" id="GO:0004888">
    <property type="term" value="F:transmembrane signaling receptor activity"/>
    <property type="evidence" value="ECO:0007669"/>
    <property type="project" value="InterPro"/>
</dbReference>
<dbReference type="InterPro" id="IPR036734">
    <property type="entry name" value="Neur_chan_lig-bd_sf"/>
</dbReference>
<proteinExistence type="predicted"/>
<dbReference type="GO" id="GO:0005230">
    <property type="term" value="F:extracellular ligand-gated monoatomic ion channel activity"/>
    <property type="evidence" value="ECO:0007669"/>
    <property type="project" value="InterPro"/>
</dbReference>
<organism evidence="2 3">
    <name type="scientific">Steinernema hermaphroditum</name>
    <dbReference type="NCBI Taxonomy" id="289476"/>
    <lineage>
        <taxon>Eukaryota</taxon>
        <taxon>Metazoa</taxon>
        <taxon>Ecdysozoa</taxon>
        <taxon>Nematoda</taxon>
        <taxon>Chromadorea</taxon>
        <taxon>Rhabditida</taxon>
        <taxon>Tylenchina</taxon>
        <taxon>Panagrolaimomorpha</taxon>
        <taxon>Strongyloidoidea</taxon>
        <taxon>Steinernematidae</taxon>
        <taxon>Steinernema</taxon>
    </lineage>
</organism>
<evidence type="ECO:0000256" key="1">
    <source>
        <dbReference type="SAM" id="Phobius"/>
    </source>
</evidence>
<name>A0AA39IC61_9BILA</name>
<evidence type="ECO:0000313" key="2">
    <source>
        <dbReference type="EMBL" id="KAK0420524.1"/>
    </source>
</evidence>
<dbReference type="SUPFAM" id="SSF63712">
    <property type="entry name" value="Nicotinic receptor ligand binding domain-like"/>
    <property type="match status" value="1"/>
</dbReference>
<dbReference type="Gene3D" id="1.20.58.390">
    <property type="entry name" value="Neurotransmitter-gated ion-channel transmembrane domain"/>
    <property type="match status" value="1"/>
</dbReference>
<keyword evidence="1" id="KW-0472">Membrane</keyword>
<gene>
    <name evidence="2" type="ORF">QR680_014737</name>
</gene>